<protein>
    <recommendedName>
        <fullName evidence="2">Glycosyltransferase</fullName>
    </recommendedName>
</protein>
<dbReference type="EMBL" id="MT898050">
    <property type="protein sequence ID" value="QOS16403.1"/>
    <property type="molecule type" value="Genomic_DNA"/>
</dbReference>
<evidence type="ECO:0000313" key="1">
    <source>
        <dbReference type="EMBL" id="QOS16403.1"/>
    </source>
</evidence>
<accession>A0A7M1VMH0</accession>
<dbReference type="Gene3D" id="3.40.50.2000">
    <property type="entry name" value="Glycogen Phosphorylase B"/>
    <property type="match status" value="1"/>
</dbReference>
<dbReference type="RefSeq" id="WP_062854574.1">
    <property type="nucleotide sequence ID" value="NZ_CP176646.1"/>
</dbReference>
<dbReference type="AlphaFoldDB" id="A0A7M1VMH0"/>
<organism evidence="1">
    <name type="scientific">Vibrio parahaemolyticus</name>
    <dbReference type="NCBI Taxonomy" id="670"/>
    <lineage>
        <taxon>Bacteria</taxon>
        <taxon>Pseudomonadati</taxon>
        <taxon>Pseudomonadota</taxon>
        <taxon>Gammaproteobacteria</taxon>
        <taxon>Vibrionales</taxon>
        <taxon>Vibrionaceae</taxon>
        <taxon>Vibrio</taxon>
    </lineage>
</organism>
<name>A0A7M1VMH0_VIBPH</name>
<evidence type="ECO:0008006" key="2">
    <source>
        <dbReference type="Google" id="ProtNLM"/>
    </source>
</evidence>
<sequence length="348" mass="40433">MKRALIISGVNWNSTWQRHQETAKLLAESGYQVDFLQGLKTSRISVKKLLNIILKNKCVEQENPKAEHVHIETAIQIPPMRVSRIINYILYKLFHNRIDRKHYDIVLSYVPVDINFFINKSESTFVYDVIRAFKVWGGYTNSLYSNEDELLNVADKIICDSFYLKDKYLSSYNVQHLITPLDKPILKHEKIVNKIKSIAYFGTVSSHVDTELLNCLGEKYKVMVWGVLDSGLELENVEYMGYESDQTILMNDIVNNSDCIIIPYVGNMDGVFPAKLLMSLYSKLPIFSSSFYDTEKMNDMVYVYKNKEHLFQMIKDFEESQHNLKLIKINDFINGVSKKNYINGILND</sequence>
<dbReference type="SUPFAM" id="SSF53756">
    <property type="entry name" value="UDP-Glycosyltransferase/glycogen phosphorylase"/>
    <property type="match status" value="1"/>
</dbReference>
<gene>
    <name evidence="1" type="ORF">VP429_00015</name>
</gene>
<proteinExistence type="predicted"/>
<reference evidence="1" key="1">
    <citation type="submission" date="2020-08" db="EMBL/GenBank/DDBJ databases">
        <title>Genetic structure, function and evolution of capsule biosynthesis loci in Vibrio parahaemolyticus.</title>
        <authorList>
            <person name="Li L."/>
            <person name="Bian S."/>
        </authorList>
    </citation>
    <scope>NUCLEOTIDE SEQUENCE</scope>
    <source>
        <strain evidence="1">VP429</strain>
    </source>
</reference>